<feature type="compositionally biased region" description="Basic and acidic residues" evidence="1">
    <location>
        <begin position="82"/>
        <end position="103"/>
    </location>
</feature>
<keyword evidence="3" id="KW-1185">Reference proteome</keyword>
<name>A0ABQ9HQH0_9NEOP</name>
<comment type="caution">
    <text evidence="2">The sequence shown here is derived from an EMBL/GenBank/DDBJ whole genome shotgun (WGS) entry which is preliminary data.</text>
</comment>
<reference evidence="2 3" key="1">
    <citation type="submission" date="2023-02" db="EMBL/GenBank/DDBJ databases">
        <title>LHISI_Scaffold_Assembly.</title>
        <authorList>
            <person name="Stuart O.P."/>
            <person name="Cleave R."/>
            <person name="Magrath M.J.L."/>
            <person name="Mikheyev A.S."/>
        </authorList>
    </citation>
    <scope>NUCLEOTIDE SEQUENCE [LARGE SCALE GENOMIC DNA]</scope>
    <source>
        <strain evidence="2">Daus_M_001</strain>
        <tissue evidence="2">Leg muscle</tissue>
    </source>
</reference>
<sequence length="161" mass="18374">MSSTQKSVNYEMHDAVLGTYTCSPSKSGKEHAPMQGNVHQVMVADISPLPGLSNKAASLTTIKTNKRKSRKQKSETLTTTSLKEKHEEIEKKRENNKRMKEAKIQDSCKETYKKCMKPGCKRCRRQLKLSEGESETELINEKDLCNDDNNYDIEPFNRECV</sequence>
<evidence type="ECO:0000313" key="3">
    <source>
        <dbReference type="Proteomes" id="UP001159363"/>
    </source>
</evidence>
<proteinExistence type="predicted"/>
<evidence type="ECO:0000256" key="1">
    <source>
        <dbReference type="SAM" id="MobiDB-lite"/>
    </source>
</evidence>
<feature type="region of interest" description="Disordered" evidence="1">
    <location>
        <begin position="60"/>
        <end position="103"/>
    </location>
</feature>
<dbReference type="EMBL" id="JARBHB010000004">
    <property type="protein sequence ID" value="KAJ8886477.1"/>
    <property type="molecule type" value="Genomic_DNA"/>
</dbReference>
<organism evidence="2 3">
    <name type="scientific">Dryococelus australis</name>
    <dbReference type="NCBI Taxonomy" id="614101"/>
    <lineage>
        <taxon>Eukaryota</taxon>
        <taxon>Metazoa</taxon>
        <taxon>Ecdysozoa</taxon>
        <taxon>Arthropoda</taxon>
        <taxon>Hexapoda</taxon>
        <taxon>Insecta</taxon>
        <taxon>Pterygota</taxon>
        <taxon>Neoptera</taxon>
        <taxon>Polyneoptera</taxon>
        <taxon>Phasmatodea</taxon>
        <taxon>Verophasmatodea</taxon>
        <taxon>Anareolatae</taxon>
        <taxon>Phasmatidae</taxon>
        <taxon>Eurycanthinae</taxon>
        <taxon>Dryococelus</taxon>
    </lineage>
</organism>
<gene>
    <name evidence="2" type="ORF">PR048_012688</name>
</gene>
<protein>
    <submittedName>
        <fullName evidence="2">Uncharacterized protein</fullName>
    </submittedName>
</protein>
<accession>A0ABQ9HQH0</accession>
<dbReference type="Proteomes" id="UP001159363">
    <property type="component" value="Chromosome X"/>
</dbReference>
<evidence type="ECO:0000313" key="2">
    <source>
        <dbReference type="EMBL" id="KAJ8886477.1"/>
    </source>
</evidence>